<accession>A0ABV4U388</accession>
<name>A0ABV4U388_9BACT</name>
<dbReference type="Gene3D" id="3.20.20.140">
    <property type="entry name" value="Metal-dependent hydrolases"/>
    <property type="match status" value="1"/>
</dbReference>
<comment type="caution">
    <text evidence="2">The sequence shown here is derived from an EMBL/GenBank/DDBJ whole genome shotgun (WGS) entry which is preliminary data.</text>
</comment>
<gene>
    <name evidence="2" type="ORF">ACERK3_00540</name>
</gene>
<keyword evidence="3" id="KW-1185">Reference proteome</keyword>
<organism evidence="2 3">
    <name type="scientific">Natronomicrosphaera hydrolytica</name>
    <dbReference type="NCBI Taxonomy" id="3242702"/>
    <lineage>
        <taxon>Bacteria</taxon>
        <taxon>Pseudomonadati</taxon>
        <taxon>Planctomycetota</taxon>
        <taxon>Phycisphaerae</taxon>
        <taxon>Phycisphaerales</taxon>
        <taxon>Phycisphaeraceae</taxon>
        <taxon>Natronomicrosphaera</taxon>
    </lineage>
</organism>
<dbReference type="RefSeq" id="WP_425343695.1">
    <property type="nucleotide sequence ID" value="NZ_JBGUBD010000001.1"/>
</dbReference>
<dbReference type="EMBL" id="JBGUBD010000001">
    <property type="protein sequence ID" value="MFA9476768.1"/>
    <property type="molecule type" value="Genomic_DNA"/>
</dbReference>
<proteinExistence type="predicted"/>
<evidence type="ECO:0000259" key="1">
    <source>
        <dbReference type="Pfam" id="PF04909"/>
    </source>
</evidence>
<dbReference type="Proteomes" id="UP001575105">
    <property type="component" value="Unassembled WGS sequence"/>
</dbReference>
<reference evidence="2 3" key="1">
    <citation type="submission" date="2024-08" db="EMBL/GenBank/DDBJ databases">
        <title>Whole-genome sequencing of halo(alkali)philic microorganisms from hypersaline lakes.</title>
        <authorList>
            <person name="Sorokin D.Y."/>
            <person name="Merkel A.Y."/>
            <person name="Messina E."/>
            <person name="Yakimov M."/>
        </authorList>
    </citation>
    <scope>NUCLEOTIDE SEQUENCE [LARGE SCALE GENOMIC DNA]</scope>
    <source>
        <strain evidence="2 3">AB-hyl4</strain>
    </source>
</reference>
<protein>
    <submittedName>
        <fullName evidence="2">Amidohydrolase family protein</fullName>
    </submittedName>
</protein>
<evidence type="ECO:0000313" key="3">
    <source>
        <dbReference type="Proteomes" id="UP001575105"/>
    </source>
</evidence>
<dbReference type="InterPro" id="IPR006680">
    <property type="entry name" value="Amidohydro-rel"/>
</dbReference>
<feature type="domain" description="Amidohydrolase-related" evidence="1">
    <location>
        <begin position="100"/>
        <end position="331"/>
    </location>
</feature>
<evidence type="ECO:0000313" key="2">
    <source>
        <dbReference type="EMBL" id="MFA9476768.1"/>
    </source>
</evidence>
<dbReference type="InterPro" id="IPR032466">
    <property type="entry name" value="Metal_Hydrolase"/>
</dbReference>
<dbReference type="Pfam" id="PF04909">
    <property type="entry name" value="Amidohydro_2"/>
    <property type="match status" value="1"/>
</dbReference>
<dbReference type="SUPFAM" id="SSF51556">
    <property type="entry name" value="Metallo-dependent hydrolases"/>
    <property type="match status" value="1"/>
</dbReference>
<sequence>MSTNTPNPANQLDLDYREQARRFRWSGPIFDAHSHINTVEAAELYVEVAELYGVKKTWTMSQLEQVDPLRERFGDRFEFIAVPNYAAKDEPGTFTTDWRRRIERFAEKGVKVCKLWAAPRGLDLDPEAMKLDTPERREQMRLARSLGMMFMTHVADPDTWFATHYADASRYGRKQDHYEPLKRVLDDFGDVPWIAAHMAGSPENLPLLQQLLDTYENLYFDTSATKWMVRELSKHADAFADFARRNRGRLLFGSDIVASADNRDFDLYASRYWALRTLMETDYVGRSPIVDPDLSLVDPSLPAESTAKLRGANLDDATLRSLYHDAADAVLNGWARR</sequence>